<organism evidence="2 3">
    <name type="scientific">Flavobacterium myungsuense</name>
    <dbReference type="NCBI Taxonomy" id="651823"/>
    <lineage>
        <taxon>Bacteria</taxon>
        <taxon>Pseudomonadati</taxon>
        <taxon>Bacteroidota</taxon>
        <taxon>Flavobacteriia</taxon>
        <taxon>Flavobacteriales</taxon>
        <taxon>Flavobacteriaceae</taxon>
        <taxon>Flavobacterium</taxon>
    </lineage>
</organism>
<dbReference type="Proteomes" id="UP001597051">
    <property type="component" value="Unassembled WGS sequence"/>
</dbReference>
<sequence>MYVIDQKTNRVKKLDSQKFKEANFEERKNLQEWIANEPNIFNEELLIIQKEFDGFDNTQERLDLLALDKDGNLVLIENKLDDTGRDVTWQALKYASYCSTLKNDQVKDVFQKYLGSEKNAEELISNFLNKKSFDEVDLNNEQRIILVSGSYRKEVTSTVLWLRNKYLLNIKCFEVSLSNLNGQYILDIEQIIPAKKEVDDYMISISDKNREEITVKARTAKNLEFWTTFIASSNKTNNLYESISPSKDSWIAKSLGSSIQLCLVISKTFARTEIYLNKSKQENKKVFDQLLLQKTEIEKLLGVELFWDRIDNKNASRISFQLENVNIENKDDWDKMILFFIEYSVKFEQCFKPFLEKIKTLK</sequence>
<evidence type="ECO:0000313" key="3">
    <source>
        <dbReference type="Proteomes" id="UP001597051"/>
    </source>
</evidence>
<dbReference type="Pfam" id="PF14088">
    <property type="entry name" value="DUF4268"/>
    <property type="match status" value="1"/>
</dbReference>
<evidence type="ECO:0000259" key="1">
    <source>
        <dbReference type="Pfam" id="PF14088"/>
    </source>
</evidence>
<comment type="caution">
    <text evidence="2">The sequence shown here is derived from an EMBL/GenBank/DDBJ whole genome shotgun (WGS) entry which is preliminary data.</text>
</comment>
<evidence type="ECO:0000313" key="2">
    <source>
        <dbReference type="EMBL" id="MFD0984021.1"/>
    </source>
</evidence>
<dbReference type="Gene3D" id="3.40.1350.10">
    <property type="match status" value="1"/>
</dbReference>
<dbReference type="EMBL" id="JBHTIZ010000013">
    <property type="protein sequence ID" value="MFD0984021.1"/>
    <property type="molecule type" value="Genomic_DNA"/>
</dbReference>
<proteinExistence type="predicted"/>
<gene>
    <name evidence="2" type="ORF">ACFQ0S_05965</name>
</gene>
<name>A0ABW3J2S0_9FLAO</name>
<dbReference type="InterPro" id="IPR011856">
    <property type="entry name" value="tRNA_endonuc-like_dom_sf"/>
</dbReference>
<protein>
    <submittedName>
        <fullName evidence="2">DUF4268 domain-containing protein</fullName>
    </submittedName>
</protein>
<keyword evidence="3" id="KW-1185">Reference proteome</keyword>
<dbReference type="InterPro" id="IPR025364">
    <property type="entry name" value="DUF4268"/>
</dbReference>
<feature type="domain" description="DUF4268" evidence="1">
    <location>
        <begin position="223"/>
        <end position="354"/>
    </location>
</feature>
<accession>A0ABW3J2S0</accession>
<dbReference type="RefSeq" id="WP_379756409.1">
    <property type="nucleotide sequence ID" value="NZ_JBHSYB010000025.1"/>
</dbReference>
<reference evidence="3" key="1">
    <citation type="journal article" date="2019" name="Int. J. Syst. Evol. Microbiol.">
        <title>The Global Catalogue of Microorganisms (GCM) 10K type strain sequencing project: providing services to taxonomists for standard genome sequencing and annotation.</title>
        <authorList>
            <consortium name="The Broad Institute Genomics Platform"/>
            <consortium name="The Broad Institute Genome Sequencing Center for Infectious Disease"/>
            <person name="Wu L."/>
            <person name="Ma J."/>
        </authorList>
    </citation>
    <scope>NUCLEOTIDE SEQUENCE [LARGE SCALE GENOMIC DNA]</scope>
    <source>
        <strain evidence="3">CECT 7649</strain>
    </source>
</reference>